<feature type="domain" description="AAA+ ATPase" evidence="4">
    <location>
        <begin position="102"/>
        <end position="234"/>
    </location>
</feature>
<dbReference type="SUPFAM" id="SSF52540">
    <property type="entry name" value="P-loop containing nucleoside triphosphate hydrolases"/>
    <property type="match status" value="1"/>
</dbReference>
<dbReference type="SMART" id="SM00382">
    <property type="entry name" value="AAA"/>
    <property type="match status" value="1"/>
</dbReference>
<evidence type="ECO:0000256" key="3">
    <source>
        <dbReference type="ARBA" id="ARBA00022840"/>
    </source>
</evidence>
<evidence type="ECO:0000313" key="6">
    <source>
        <dbReference type="Proteomes" id="UP000535501"/>
    </source>
</evidence>
<dbReference type="CDD" id="cd00009">
    <property type="entry name" value="AAA"/>
    <property type="match status" value="1"/>
</dbReference>
<dbReference type="InterPro" id="IPR002611">
    <property type="entry name" value="IstB_ATP-bd"/>
</dbReference>
<comment type="similarity">
    <text evidence="1">Belongs to the IS21/IS1162 putative ATP-binding protein family.</text>
</comment>
<dbReference type="Gene3D" id="3.40.50.300">
    <property type="entry name" value="P-loop containing nucleotide triphosphate hydrolases"/>
    <property type="match status" value="1"/>
</dbReference>
<proteinExistence type="inferred from homology"/>
<dbReference type="GO" id="GO:0005524">
    <property type="term" value="F:ATP binding"/>
    <property type="evidence" value="ECO:0007669"/>
    <property type="project" value="UniProtKB-KW"/>
</dbReference>
<dbReference type="NCBIfam" id="NF038214">
    <property type="entry name" value="IS21_help_AAA"/>
    <property type="match status" value="1"/>
</dbReference>
<dbReference type="Pfam" id="PF01695">
    <property type="entry name" value="IstB_IS21"/>
    <property type="match status" value="1"/>
</dbReference>
<gene>
    <name evidence="5" type="ORF">HNQ75_003887</name>
</gene>
<dbReference type="InterPro" id="IPR047661">
    <property type="entry name" value="IstB"/>
</dbReference>
<dbReference type="AlphaFoldDB" id="A0A7W9Z0P6"/>
<dbReference type="EMBL" id="JACHEJ010000015">
    <property type="protein sequence ID" value="MBB6181899.1"/>
    <property type="molecule type" value="Genomic_DNA"/>
</dbReference>
<dbReference type="GO" id="GO:0006260">
    <property type="term" value="P:DNA replication"/>
    <property type="evidence" value="ECO:0007669"/>
    <property type="project" value="TreeGrafter"/>
</dbReference>
<protein>
    <submittedName>
        <fullName evidence="5">DNA replication protein DnaC</fullName>
    </submittedName>
</protein>
<dbReference type="InterPro" id="IPR027417">
    <property type="entry name" value="P-loop_NTPase"/>
</dbReference>
<dbReference type="PANTHER" id="PTHR30050:SF4">
    <property type="entry name" value="ATP-BINDING PROTEIN RV3427C IN INSERTION SEQUENCE-RELATED"/>
    <property type="match status" value="1"/>
</dbReference>
<accession>A0A7W9Z0P6</accession>
<evidence type="ECO:0000256" key="1">
    <source>
        <dbReference type="ARBA" id="ARBA00008059"/>
    </source>
</evidence>
<dbReference type="Proteomes" id="UP000535501">
    <property type="component" value="Unassembled WGS sequence"/>
</dbReference>
<dbReference type="InterPro" id="IPR003593">
    <property type="entry name" value="AAA+_ATPase"/>
</dbReference>
<comment type="caution">
    <text evidence="5">The sequence shown here is derived from an EMBL/GenBank/DDBJ whole genome shotgun (WGS) entry which is preliminary data.</text>
</comment>
<dbReference type="RefSeq" id="WP_077546952.1">
    <property type="nucleotide sequence ID" value="NZ_JACHEJ010000015.1"/>
</dbReference>
<keyword evidence="2" id="KW-0547">Nucleotide-binding</keyword>
<keyword evidence="3" id="KW-0067">ATP-binding</keyword>
<keyword evidence="6" id="KW-1185">Reference proteome</keyword>
<evidence type="ECO:0000259" key="4">
    <source>
        <dbReference type="SMART" id="SM00382"/>
    </source>
</evidence>
<dbReference type="PIRSF" id="PIRSF003073">
    <property type="entry name" value="DNAC_TnpB_IstB"/>
    <property type="match status" value="1"/>
</dbReference>
<evidence type="ECO:0000256" key="2">
    <source>
        <dbReference type="ARBA" id="ARBA00022741"/>
    </source>
</evidence>
<dbReference type="PANTHER" id="PTHR30050">
    <property type="entry name" value="CHROMOSOMAL REPLICATION INITIATOR PROTEIN DNAA"/>
    <property type="match status" value="1"/>
</dbReference>
<organism evidence="5 6">
    <name type="scientific">Pseudorhizobium flavum</name>
    <dbReference type="NCBI Taxonomy" id="1335061"/>
    <lineage>
        <taxon>Bacteria</taxon>
        <taxon>Pseudomonadati</taxon>
        <taxon>Pseudomonadota</taxon>
        <taxon>Alphaproteobacteria</taxon>
        <taxon>Hyphomicrobiales</taxon>
        <taxon>Rhizobiaceae</taxon>
        <taxon>Rhizobium/Agrobacterium group</taxon>
        <taxon>Pseudorhizobium</taxon>
    </lineage>
</organism>
<evidence type="ECO:0000313" key="5">
    <source>
        <dbReference type="EMBL" id="MBB6181899.1"/>
    </source>
</evidence>
<reference evidence="5 6" key="1">
    <citation type="submission" date="2020-08" db="EMBL/GenBank/DDBJ databases">
        <title>Genomic Encyclopedia of Type Strains, Phase IV (KMG-IV): sequencing the most valuable type-strain genomes for metagenomic binning, comparative biology and taxonomic classification.</title>
        <authorList>
            <person name="Goeker M."/>
        </authorList>
    </citation>
    <scope>NUCLEOTIDE SEQUENCE [LARGE SCALE GENOMIC DNA]</scope>
    <source>
        <strain evidence="5 6">DSM 102134</strain>
    </source>
</reference>
<sequence>MSTEVPEILLSHYLKTLKLPTFQREYQKLARLCATEGVDHIEYLFRLAEREMIERDRRKVERRIKAARFPVIKSLDSFDFAAIPKLNKMQVLELARCEWIERRENVIALGPSGTGKTHVALGLGLAACQKGMSVGFTTAAALVSEMMEARYERRLLRFQKQMAAYQLLIIDELGFVPLSKTGAELLFELISQRYERGATLITSNLPFDEWTETLGSERLTGALLDRITHHVNILEMNGDSYRLAQSRARKAS</sequence>
<name>A0A7W9Z0P6_9HYPH</name>
<dbReference type="InterPro" id="IPR028350">
    <property type="entry name" value="DNAC/IstB-like"/>
</dbReference>